<keyword evidence="3 6" id="KW-0812">Transmembrane</keyword>
<dbReference type="InterPro" id="IPR022791">
    <property type="entry name" value="L-PG_synthase/AglD"/>
</dbReference>
<dbReference type="PANTHER" id="PTHR39087:SF2">
    <property type="entry name" value="UPF0104 MEMBRANE PROTEIN MJ1595"/>
    <property type="match status" value="1"/>
</dbReference>
<dbReference type="PANTHER" id="PTHR39087">
    <property type="entry name" value="UPF0104 MEMBRANE PROTEIN MJ1595"/>
    <property type="match status" value="1"/>
</dbReference>
<feature type="transmembrane region" description="Helical" evidence="6">
    <location>
        <begin position="127"/>
        <end position="147"/>
    </location>
</feature>
<feature type="transmembrane region" description="Helical" evidence="6">
    <location>
        <begin position="86"/>
        <end position="107"/>
    </location>
</feature>
<feature type="transmembrane region" description="Helical" evidence="6">
    <location>
        <begin position="44"/>
        <end position="65"/>
    </location>
</feature>
<evidence type="ECO:0000313" key="7">
    <source>
        <dbReference type="EMBL" id="CAB4579072.1"/>
    </source>
</evidence>
<gene>
    <name evidence="7" type="ORF">UFOPK1740_00771</name>
</gene>
<proteinExistence type="predicted"/>
<keyword evidence="2" id="KW-1003">Cell membrane</keyword>
<keyword evidence="4 6" id="KW-1133">Transmembrane helix</keyword>
<sequence>MKKTRKYLAPLLSVLITLIVLWFVGNWLLRDSDIDSVIQILKDITIVSLLVLVISAIFNVWVFQYPYLVTTKNLKYWQAFQVRNTSFAISNAVPAGGTIGLSFQYAMLRSFGIEVKQTNATIGIASVWNGLISFFMPVLGLVALVFAGEITSGLIRSTILGLLVLIISLLMFYISLKSAQGSLWVGNLLSRLINPLRVIFKKPKVNLSKSINDFRIEVSDLVKTKWKSISSTNFLVQISMFLVFWASTSALGIEISGAIIFAIFCFGRLGTTIPLTPGGIGTTDAIMVAMMQLYGTPADLALAAVLLWRGFSYIPQVVLGLVSFIFWQLSRVK</sequence>
<organism evidence="7">
    <name type="scientific">freshwater metagenome</name>
    <dbReference type="NCBI Taxonomy" id="449393"/>
    <lineage>
        <taxon>unclassified sequences</taxon>
        <taxon>metagenomes</taxon>
        <taxon>ecological metagenomes</taxon>
    </lineage>
</organism>
<dbReference type="EMBL" id="CAEZTU010000032">
    <property type="protein sequence ID" value="CAB4579072.1"/>
    <property type="molecule type" value="Genomic_DNA"/>
</dbReference>
<dbReference type="GO" id="GO:0005886">
    <property type="term" value="C:plasma membrane"/>
    <property type="evidence" value="ECO:0007669"/>
    <property type="project" value="UniProtKB-SubCell"/>
</dbReference>
<dbReference type="NCBIfam" id="TIGR00374">
    <property type="entry name" value="flippase-like domain"/>
    <property type="match status" value="1"/>
</dbReference>
<feature type="transmembrane region" description="Helical" evidence="6">
    <location>
        <begin position="159"/>
        <end position="176"/>
    </location>
</feature>
<keyword evidence="5 6" id="KW-0472">Membrane</keyword>
<evidence type="ECO:0000256" key="3">
    <source>
        <dbReference type="ARBA" id="ARBA00022692"/>
    </source>
</evidence>
<reference evidence="7" key="1">
    <citation type="submission" date="2020-05" db="EMBL/GenBank/DDBJ databases">
        <authorList>
            <person name="Chiriac C."/>
            <person name="Salcher M."/>
            <person name="Ghai R."/>
            <person name="Kavagutti S V."/>
        </authorList>
    </citation>
    <scope>NUCLEOTIDE SEQUENCE</scope>
</reference>
<dbReference type="Pfam" id="PF03706">
    <property type="entry name" value="LPG_synthase_TM"/>
    <property type="match status" value="1"/>
</dbReference>
<evidence type="ECO:0000256" key="5">
    <source>
        <dbReference type="ARBA" id="ARBA00023136"/>
    </source>
</evidence>
<evidence type="ECO:0000256" key="4">
    <source>
        <dbReference type="ARBA" id="ARBA00022989"/>
    </source>
</evidence>
<feature type="transmembrane region" description="Helical" evidence="6">
    <location>
        <begin position="242"/>
        <end position="266"/>
    </location>
</feature>
<evidence type="ECO:0000256" key="6">
    <source>
        <dbReference type="SAM" id="Phobius"/>
    </source>
</evidence>
<name>A0A6J6ERF8_9ZZZZ</name>
<feature type="transmembrane region" description="Helical" evidence="6">
    <location>
        <begin position="273"/>
        <end position="294"/>
    </location>
</feature>
<dbReference type="AlphaFoldDB" id="A0A6J6ERF8"/>
<evidence type="ECO:0000256" key="1">
    <source>
        <dbReference type="ARBA" id="ARBA00004651"/>
    </source>
</evidence>
<comment type="subcellular location">
    <subcellularLocation>
        <location evidence="1">Cell membrane</location>
        <topology evidence="1">Multi-pass membrane protein</topology>
    </subcellularLocation>
</comment>
<evidence type="ECO:0000256" key="2">
    <source>
        <dbReference type="ARBA" id="ARBA00022475"/>
    </source>
</evidence>
<protein>
    <submittedName>
        <fullName evidence="7">Unannotated protein</fullName>
    </submittedName>
</protein>
<feature type="transmembrane region" description="Helical" evidence="6">
    <location>
        <begin position="7"/>
        <end position="24"/>
    </location>
</feature>
<feature type="transmembrane region" description="Helical" evidence="6">
    <location>
        <begin position="306"/>
        <end position="327"/>
    </location>
</feature>
<accession>A0A6J6ERF8</accession>